<evidence type="ECO:0000256" key="1">
    <source>
        <dbReference type="ARBA" id="ARBA00006315"/>
    </source>
</evidence>
<dbReference type="OrthoDB" id="417112at2759"/>
<dbReference type="CDD" id="cd07361">
    <property type="entry name" value="MEMO_like"/>
    <property type="match status" value="1"/>
</dbReference>
<dbReference type="AlphaFoldDB" id="A2FL46"/>
<reference evidence="2" key="2">
    <citation type="journal article" date="2007" name="Science">
        <title>Draft genome sequence of the sexually transmitted pathogen Trichomonas vaginalis.</title>
        <authorList>
            <person name="Carlton J.M."/>
            <person name="Hirt R.P."/>
            <person name="Silva J.C."/>
            <person name="Delcher A.L."/>
            <person name="Schatz M."/>
            <person name="Zhao Q."/>
            <person name="Wortman J.R."/>
            <person name="Bidwell S.L."/>
            <person name="Alsmark U.C.M."/>
            <person name="Besteiro S."/>
            <person name="Sicheritz-Ponten T."/>
            <person name="Noel C.J."/>
            <person name="Dacks J.B."/>
            <person name="Foster P.G."/>
            <person name="Simillion C."/>
            <person name="Van de Peer Y."/>
            <person name="Miranda-Saavedra D."/>
            <person name="Barton G.J."/>
            <person name="Westrop G.D."/>
            <person name="Mueller S."/>
            <person name="Dessi D."/>
            <person name="Fiori P.L."/>
            <person name="Ren Q."/>
            <person name="Paulsen I."/>
            <person name="Zhang H."/>
            <person name="Bastida-Corcuera F.D."/>
            <person name="Simoes-Barbosa A."/>
            <person name="Brown M.T."/>
            <person name="Hayes R.D."/>
            <person name="Mukherjee M."/>
            <person name="Okumura C.Y."/>
            <person name="Schneider R."/>
            <person name="Smith A.J."/>
            <person name="Vanacova S."/>
            <person name="Villalvazo M."/>
            <person name="Haas B.J."/>
            <person name="Pertea M."/>
            <person name="Feldblyum T.V."/>
            <person name="Utterback T.R."/>
            <person name="Shu C.L."/>
            <person name="Osoegawa K."/>
            <person name="de Jong P.J."/>
            <person name="Hrdy I."/>
            <person name="Horvathova L."/>
            <person name="Zubacova Z."/>
            <person name="Dolezal P."/>
            <person name="Malik S.B."/>
            <person name="Logsdon J.M. Jr."/>
            <person name="Henze K."/>
            <person name="Gupta A."/>
            <person name="Wang C.C."/>
            <person name="Dunne R.L."/>
            <person name="Upcroft J.A."/>
            <person name="Upcroft P."/>
            <person name="White O."/>
            <person name="Salzberg S.L."/>
            <person name="Tang P."/>
            <person name="Chiu C.-H."/>
            <person name="Lee Y.-S."/>
            <person name="Embley T.M."/>
            <person name="Coombs G.H."/>
            <person name="Mottram J.C."/>
            <person name="Tachezy J."/>
            <person name="Fraser-Liggett C.M."/>
            <person name="Johnson P.J."/>
        </authorList>
    </citation>
    <scope>NUCLEOTIDE SEQUENCE [LARGE SCALE GENOMIC DNA]</scope>
    <source>
        <strain evidence="2">G3</strain>
    </source>
</reference>
<dbReference type="PANTHER" id="PTHR11060">
    <property type="entry name" value="PROTEIN MEMO1"/>
    <property type="match status" value="1"/>
</dbReference>
<comment type="similarity">
    <text evidence="1">Belongs to the MEMO1 family.</text>
</comment>
<dbReference type="Pfam" id="PF01875">
    <property type="entry name" value="Memo"/>
    <property type="match status" value="1"/>
</dbReference>
<keyword evidence="3" id="KW-1185">Reference proteome</keyword>
<dbReference type="PANTHER" id="PTHR11060:SF0">
    <property type="entry name" value="PROTEIN MEMO1"/>
    <property type="match status" value="1"/>
</dbReference>
<dbReference type="VEuPathDB" id="TrichDB:TVAGG3_0846980"/>
<dbReference type="SMR" id="A2FL46"/>
<name>A2FL46_TRIV3</name>
<evidence type="ECO:0000313" key="2">
    <source>
        <dbReference type="EMBL" id="EAX94372.1"/>
    </source>
</evidence>
<accession>A2FL46</accession>
<dbReference type="NCBIfam" id="TIGR04336">
    <property type="entry name" value="AmmeMemoSam_B"/>
    <property type="match status" value="1"/>
</dbReference>
<evidence type="ECO:0000313" key="3">
    <source>
        <dbReference type="Proteomes" id="UP000001542"/>
    </source>
</evidence>
<gene>
    <name evidence="2" type="ORF">TVAG_068400</name>
</gene>
<dbReference type="InterPro" id="IPR002737">
    <property type="entry name" value="MEMO1_fam"/>
</dbReference>
<protein>
    <submittedName>
        <fullName evidence="2">Uncharacterized protein</fullName>
    </submittedName>
</protein>
<dbReference type="Proteomes" id="UP000001542">
    <property type="component" value="Unassembled WGS sequence"/>
</dbReference>
<reference evidence="2" key="1">
    <citation type="submission" date="2006-10" db="EMBL/GenBank/DDBJ databases">
        <authorList>
            <person name="Amadeo P."/>
            <person name="Zhao Q."/>
            <person name="Wortman J."/>
            <person name="Fraser-Liggett C."/>
            <person name="Carlton J."/>
        </authorList>
    </citation>
    <scope>NUCLEOTIDE SEQUENCE</scope>
    <source>
        <strain evidence="2">G3</strain>
    </source>
</reference>
<dbReference type="KEGG" id="tva:4752104"/>
<dbReference type="EMBL" id="DS113861">
    <property type="protein sequence ID" value="EAX94372.1"/>
    <property type="molecule type" value="Genomic_DNA"/>
</dbReference>
<dbReference type="RefSeq" id="XP_001307302.1">
    <property type="nucleotide sequence ID" value="XM_001307301.1"/>
</dbReference>
<dbReference type="VEuPathDB" id="TrichDB:TVAG_068400"/>
<dbReference type="InParanoid" id="A2FL46"/>
<dbReference type="Gene3D" id="3.40.830.10">
    <property type="entry name" value="LigB-like"/>
    <property type="match status" value="1"/>
</dbReference>
<dbReference type="eggNOG" id="KOG3086">
    <property type="taxonomic scope" value="Eukaryota"/>
</dbReference>
<dbReference type="STRING" id="5722.A2FL46"/>
<organism evidence="2 3">
    <name type="scientific">Trichomonas vaginalis (strain ATCC PRA-98 / G3)</name>
    <dbReference type="NCBI Taxonomy" id="412133"/>
    <lineage>
        <taxon>Eukaryota</taxon>
        <taxon>Metamonada</taxon>
        <taxon>Parabasalia</taxon>
        <taxon>Trichomonadida</taxon>
        <taxon>Trichomonadidae</taxon>
        <taxon>Trichomonas</taxon>
    </lineage>
</organism>
<proteinExistence type="inferred from homology"/>
<sequence>MFFIRKATHAGEWYPTDDQLKIMLEASFHYAQPKPNADLGLKGVISPHSCYQVCLRTAAYSFSCINPDKFERIIILGTCHHIALKAGLVSHATEVETPFGNLQVDTEVTEKLATEYGEAIQWMDQKVDENEHSLEMQYPLIKYIWQDRPVKIIPMLIGSLSEPREIEIAEALSPIITDEKTFFIISSDFTHWGEIFHHTPIQSTKKKQLSQQLQIADERSIGIIHQFNYEHFRFICEEIHGSICGCYSICLMLRILAEGYEFEVFDRSELCELRTMKDFSISYVAAGFYDKSQRPAPEKAPEEDNQGMMM</sequence>